<evidence type="ECO:0000256" key="3">
    <source>
        <dbReference type="ARBA" id="ARBA00022475"/>
    </source>
</evidence>
<evidence type="ECO:0000256" key="5">
    <source>
        <dbReference type="ARBA" id="ARBA00022989"/>
    </source>
</evidence>
<dbReference type="PANTHER" id="PTHR32243:SF18">
    <property type="entry name" value="INNER MEMBRANE ABC TRANSPORTER PERMEASE PROTEIN YCJP"/>
    <property type="match status" value="1"/>
</dbReference>
<feature type="transmembrane region" description="Helical" evidence="7">
    <location>
        <begin position="196"/>
        <end position="221"/>
    </location>
</feature>
<proteinExistence type="inferred from homology"/>
<dbReference type="PROSITE" id="PS50928">
    <property type="entry name" value="ABC_TM1"/>
    <property type="match status" value="1"/>
</dbReference>
<dbReference type="SUPFAM" id="SSF161098">
    <property type="entry name" value="MetI-like"/>
    <property type="match status" value="1"/>
</dbReference>
<evidence type="ECO:0000259" key="8">
    <source>
        <dbReference type="PROSITE" id="PS50928"/>
    </source>
</evidence>
<comment type="subcellular location">
    <subcellularLocation>
        <location evidence="1 7">Cell membrane</location>
        <topology evidence="1 7">Multi-pass membrane protein</topology>
    </subcellularLocation>
</comment>
<evidence type="ECO:0000256" key="6">
    <source>
        <dbReference type="ARBA" id="ARBA00023136"/>
    </source>
</evidence>
<comment type="similarity">
    <text evidence="7">Belongs to the binding-protein-dependent transport system permease family.</text>
</comment>
<organism evidence="9 10">
    <name type="scientific">Microbacterium esteraromaticum</name>
    <dbReference type="NCBI Taxonomy" id="57043"/>
    <lineage>
        <taxon>Bacteria</taxon>
        <taxon>Bacillati</taxon>
        <taxon>Actinomycetota</taxon>
        <taxon>Actinomycetes</taxon>
        <taxon>Micrococcales</taxon>
        <taxon>Microbacteriaceae</taxon>
        <taxon>Microbacterium</taxon>
    </lineage>
</organism>
<dbReference type="Pfam" id="PF00528">
    <property type="entry name" value="BPD_transp_1"/>
    <property type="match status" value="1"/>
</dbReference>
<dbReference type="CDD" id="cd06261">
    <property type="entry name" value="TM_PBP2"/>
    <property type="match status" value="1"/>
</dbReference>
<dbReference type="EMBL" id="CP043732">
    <property type="protein sequence ID" value="QMU96371.1"/>
    <property type="molecule type" value="Genomic_DNA"/>
</dbReference>
<dbReference type="AlphaFoldDB" id="A0A7D7WE62"/>
<evidence type="ECO:0000313" key="10">
    <source>
        <dbReference type="Proteomes" id="UP000515708"/>
    </source>
</evidence>
<dbReference type="PANTHER" id="PTHR32243">
    <property type="entry name" value="MALTOSE TRANSPORT SYSTEM PERMEASE-RELATED"/>
    <property type="match status" value="1"/>
</dbReference>
<dbReference type="InterPro" id="IPR000515">
    <property type="entry name" value="MetI-like"/>
</dbReference>
<keyword evidence="3" id="KW-1003">Cell membrane</keyword>
<name>A0A7D7WE62_9MICO</name>
<keyword evidence="4 7" id="KW-0812">Transmembrane</keyword>
<sequence length="290" mass="31833">MIETAPAGARAQRAERTRRRKTWTISIVGIVLAIFPLAPVVWMLSTAFKPNNEIFANPPRLIAENPTIEAFVAILTDGEKLRIFGNSYLVAACVVLITLLIAVHAAYAFSRFEFRGKTIINVCIIATQAVPPITLLIPFMGLIVLLGLFNNLIGLILVYIVFTLPYCTIMLTSYFNGIPRELDESVKVDGGNAMTALWRVILPVSAPGLVSVGVYAFIIAWNEYLFALSLTNTMDMRTVPIGIDLLMGQHSYQWNEIMAMSVLGCLPVIVVFTIFQRHFVAGLAAGAVKA</sequence>
<dbReference type="Gene3D" id="1.10.3720.10">
    <property type="entry name" value="MetI-like"/>
    <property type="match status" value="1"/>
</dbReference>
<evidence type="ECO:0000256" key="4">
    <source>
        <dbReference type="ARBA" id="ARBA00022692"/>
    </source>
</evidence>
<evidence type="ECO:0000313" key="9">
    <source>
        <dbReference type="EMBL" id="QMU96371.1"/>
    </source>
</evidence>
<evidence type="ECO:0000256" key="1">
    <source>
        <dbReference type="ARBA" id="ARBA00004651"/>
    </source>
</evidence>
<dbReference type="InterPro" id="IPR050901">
    <property type="entry name" value="BP-dep_ABC_trans_perm"/>
</dbReference>
<evidence type="ECO:0000256" key="2">
    <source>
        <dbReference type="ARBA" id="ARBA00022448"/>
    </source>
</evidence>
<feature type="transmembrane region" description="Helical" evidence="7">
    <location>
        <begin position="23"/>
        <end position="44"/>
    </location>
</feature>
<feature type="transmembrane region" description="Helical" evidence="7">
    <location>
        <begin position="88"/>
        <end position="107"/>
    </location>
</feature>
<feature type="domain" description="ABC transmembrane type-1" evidence="8">
    <location>
        <begin position="84"/>
        <end position="275"/>
    </location>
</feature>
<gene>
    <name evidence="9" type="ORF">FVO59_03470</name>
</gene>
<feature type="transmembrane region" description="Helical" evidence="7">
    <location>
        <begin position="257"/>
        <end position="275"/>
    </location>
</feature>
<feature type="transmembrane region" description="Helical" evidence="7">
    <location>
        <begin position="152"/>
        <end position="175"/>
    </location>
</feature>
<dbReference type="InterPro" id="IPR035906">
    <property type="entry name" value="MetI-like_sf"/>
</dbReference>
<protein>
    <submittedName>
        <fullName evidence="9">Carbohydrate ABC transporter permease</fullName>
    </submittedName>
</protein>
<dbReference type="GO" id="GO:0055085">
    <property type="term" value="P:transmembrane transport"/>
    <property type="evidence" value="ECO:0007669"/>
    <property type="project" value="InterPro"/>
</dbReference>
<dbReference type="GO" id="GO:0005886">
    <property type="term" value="C:plasma membrane"/>
    <property type="evidence" value="ECO:0007669"/>
    <property type="project" value="UniProtKB-SubCell"/>
</dbReference>
<keyword evidence="2 7" id="KW-0813">Transport</keyword>
<dbReference type="Proteomes" id="UP000515708">
    <property type="component" value="Chromosome"/>
</dbReference>
<accession>A0A7D7WE62</accession>
<dbReference type="RefSeq" id="WP_182254683.1">
    <property type="nucleotide sequence ID" value="NZ_CP043732.1"/>
</dbReference>
<keyword evidence="6 7" id="KW-0472">Membrane</keyword>
<evidence type="ECO:0000256" key="7">
    <source>
        <dbReference type="RuleBase" id="RU363032"/>
    </source>
</evidence>
<reference evidence="9 10" key="1">
    <citation type="journal article" date="2020" name="Front. Microbiol.">
        <title>Design of Bacterial Strain-Specific qPCR Assays Using NGS Data and Publicly Available Resources and Its Application to Track Biocontrol Strains.</title>
        <authorList>
            <person name="Hernandez I."/>
            <person name="Sant C."/>
            <person name="Martinez R."/>
            <person name="Fernandez C."/>
        </authorList>
    </citation>
    <scope>NUCLEOTIDE SEQUENCE [LARGE SCALE GENOMIC DNA]</scope>
    <source>
        <strain evidence="9 10">B24</strain>
    </source>
</reference>
<feature type="transmembrane region" description="Helical" evidence="7">
    <location>
        <begin position="119"/>
        <end position="146"/>
    </location>
</feature>
<keyword evidence="5 7" id="KW-1133">Transmembrane helix</keyword>